<protein>
    <submittedName>
        <fullName evidence="3">Rhodanese-like domain-containing protein</fullName>
    </submittedName>
</protein>
<sequence>MDASQIFFYALLILIVIYIVRKVLLYRSVRHYSPVELAEKLKKDKNAILLDVRTPMERKQDYIKGSFHIPLYDITSEQKELLKFKDKEIICYCRTGNRSLIAASKLCKLGYNSANLKGGIIFWKKAGLK</sequence>
<evidence type="ECO:0000259" key="2">
    <source>
        <dbReference type="PROSITE" id="PS50206"/>
    </source>
</evidence>
<dbReference type="PANTHER" id="PTHR43031">
    <property type="entry name" value="FAD-DEPENDENT OXIDOREDUCTASE"/>
    <property type="match status" value="1"/>
</dbReference>
<feature type="domain" description="Rhodanese" evidence="2">
    <location>
        <begin position="43"/>
        <end position="128"/>
    </location>
</feature>
<gene>
    <name evidence="3" type="ORF">ENS31_00060</name>
</gene>
<dbReference type="EMBL" id="DSUJ01000002">
    <property type="protein sequence ID" value="HFI89902.1"/>
    <property type="molecule type" value="Genomic_DNA"/>
</dbReference>
<keyword evidence="1" id="KW-1133">Transmembrane helix</keyword>
<dbReference type="InterPro" id="IPR036873">
    <property type="entry name" value="Rhodanese-like_dom_sf"/>
</dbReference>
<dbReference type="AlphaFoldDB" id="A0A7V2ZH74"/>
<keyword evidence="1" id="KW-0472">Membrane</keyword>
<dbReference type="InterPro" id="IPR001763">
    <property type="entry name" value="Rhodanese-like_dom"/>
</dbReference>
<feature type="transmembrane region" description="Helical" evidence="1">
    <location>
        <begin position="6"/>
        <end position="24"/>
    </location>
</feature>
<proteinExistence type="predicted"/>
<dbReference type="SMART" id="SM00450">
    <property type="entry name" value="RHOD"/>
    <property type="match status" value="1"/>
</dbReference>
<keyword evidence="1" id="KW-0812">Transmembrane</keyword>
<evidence type="ECO:0000256" key="1">
    <source>
        <dbReference type="SAM" id="Phobius"/>
    </source>
</evidence>
<dbReference type="PROSITE" id="PS50206">
    <property type="entry name" value="RHODANESE_3"/>
    <property type="match status" value="1"/>
</dbReference>
<dbReference type="PANTHER" id="PTHR43031:SF1">
    <property type="entry name" value="PYRIDINE NUCLEOTIDE-DISULPHIDE OXIDOREDUCTASE"/>
    <property type="match status" value="1"/>
</dbReference>
<dbReference type="Pfam" id="PF00581">
    <property type="entry name" value="Rhodanese"/>
    <property type="match status" value="1"/>
</dbReference>
<dbReference type="Gene3D" id="3.40.250.10">
    <property type="entry name" value="Rhodanese-like domain"/>
    <property type="match status" value="1"/>
</dbReference>
<evidence type="ECO:0000313" key="3">
    <source>
        <dbReference type="EMBL" id="HFI89902.1"/>
    </source>
</evidence>
<dbReference type="CDD" id="cd00158">
    <property type="entry name" value="RHOD"/>
    <property type="match status" value="1"/>
</dbReference>
<comment type="caution">
    <text evidence="3">The sequence shown here is derived from an EMBL/GenBank/DDBJ whole genome shotgun (WGS) entry which is preliminary data.</text>
</comment>
<dbReference type="SUPFAM" id="SSF52821">
    <property type="entry name" value="Rhodanese/Cell cycle control phosphatase"/>
    <property type="match status" value="1"/>
</dbReference>
<accession>A0A7V2ZH74</accession>
<name>A0A7V2ZH74_9BACT</name>
<organism evidence="3">
    <name type="scientific">Ignavibacterium album</name>
    <dbReference type="NCBI Taxonomy" id="591197"/>
    <lineage>
        <taxon>Bacteria</taxon>
        <taxon>Pseudomonadati</taxon>
        <taxon>Ignavibacteriota</taxon>
        <taxon>Ignavibacteria</taxon>
        <taxon>Ignavibacteriales</taxon>
        <taxon>Ignavibacteriaceae</taxon>
        <taxon>Ignavibacterium</taxon>
    </lineage>
</organism>
<dbReference type="InterPro" id="IPR050229">
    <property type="entry name" value="GlpE_sulfurtransferase"/>
</dbReference>
<reference evidence="3" key="1">
    <citation type="journal article" date="2020" name="mSystems">
        <title>Genome- and Community-Level Interaction Insights into Carbon Utilization and Element Cycling Functions of Hydrothermarchaeota in Hydrothermal Sediment.</title>
        <authorList>
            <person name="Zhou Z."/>
            <person name="Liu Y."/>
            <person name="Xu W."/>
            <person name="Pan J."/>
            <person name="Luo Z.H."/>
            <person name="Li M."/>
        </authorList>
    </citation>
    <scope>NUCLEOTIDE SEQUENCE [LARGE SCALE GENOMIC DNA]</scope>
    <source>
        <strain evidence="3">SpSt-479</strain>
    </source>
</reference>